<sequence>MWHAVLEHIPDMWVFLNAFLVFIIPYTIYKVNQKLHHYGDPPWKKDNQDE</sequence>
<accession>A0ABN0Z2N7</accession>
<gene>
    <name evidence="2" type="ORF">GCM10008983_03350</name>
</gene>
<reference evidence="2 3" key="1">
    <citation type="journal article" date="2019" name="Int. J. Syst. Evol. Microbiol.">
        <title>The Global Catalogue of Microorganisms (GCM) 10K type strain sequencing project: providing services to taxonomists for standard genome sequencing and annotation.</title>
        <authorList>
            <consortium name="The Broad Institute Genomics Platform"/>
            <consortium name="The Broad Institute Genome Sequencing Center for Infectious Disease"/>
            <person name="Wu L."/>
            <person name="Ma J."/>
        </authorList>
    </citation>
    <scope>NUCLEOTIDE SEQUENCE [LARGE SCALE GENOMIC DNA]</scope>
    <source>
        <strain evidence="2 3">JCM 12149</strain>
    </source>
</reference>
<evidence type="ECO:0000313" key="3">
    <source>
        <dbReference type="Proteomes" id="UP001501459"/>
    </source>
</evidence>
<dbReference type="RefSeq" id="WP_343750751.1">
    <property type="nucleotide sequence ID" value="NZ_BAAADM010000006.1"/>
</dbReference>
<organism evidence="2 3">
    <name type="scientific">Lentibacillus halophilus</name>
    <dbReference type="NCBI Taxonomy" id="295065"/>
    <lineage>
        <taxon>Bacteria</taxon>
        <taxon>Bacillati</taxon>
        <taxon>Bacillota</taxon>
        <taxon>Bacilli</taxon>
        <taxon>Bacillales</taxon>
        <taxon>Bacillaceae</taxon>
        <taxon>Lentibacillus</taxon>
    </lineage>
</organism>
<dbReference type="EMBL" id="BAAADM010000006">
    <property type="protein sequence ID" value="GAA0430290.1"/>
    <property type="molecule type" value="Genomic_DNA"/>
</dbReference>
<name>A0ABN0Z2N7_9BACI</name>
<evidence type="ECO:0000313" key="2">
    <source>
        <dbReference type="EMBL" id="GAA0430290.1"/>
    </source>
</evidence>
<keyword evidence="1" id="KW-0472">Membrane</keyword>
<keyword evidence="1" id="KW-0812">Transmembrane</keyword>
<proteinExistence type="predicted"/>
<evidence type="ECO:0000256" key="1">
    <source>
        <dbReference type="SAM" id="Phobius"/>
    </source>
</evidence>
<keyword evidence="3" id="KW-1185">Reference proteome</keyword>
<protein>
    <submittedName>
        <fullName evidence="2">Uncharacterized protein</fullName>
    </submittedName>
</protein>
<keyword evidence="1" id="KW-1133">Transmembrane helix</keyword>
<comment type="caution">
    <text evidence="2">The sequence shown here is derived from an EMBL/GenBank/DDBJ whole genome shotgun (WGS) entry which is preliminary data.</text>
</comment>
<dbReference type="Proteomes" id="UP001501459">
    <property type="component" value="Unassembled WGS sequence"/>
</dbReference>
<feature type="transmembrane region" description="Helical" evidence="1">
    <location>
        <begin position="12"/>
        <end position="29"/>
    </location>
</feature>